<organism evidence="1 2">
    <name type="scientific">Vespula maculifrons</name>
    <name type="common">Eastern yellow jacket</name>
    <name type="synonym">Wasp</name>
    <dbReference type="NCBI Taxonomy" id="7453"/>
    <lineage>
        <taxon>Eukaryota</taxon>
        <taxon>Metazoa</taxon>
        <taxon>Ecdysozoa</taxon>
        <taxon>Arthropoda</taxon>
        <taxon>Hexapoda</taxon>
        <taxon>Insecta</taxon>
        <taxon>Pterygota</taxon>
        <taxon>Neoptera</taxon>
        <taxon>Endopterygota</taxon>
        <taxon>Hymenoptera</taxon>
        <taxon>Apocrita</taxon>
        <taxon>Aculeata</taxon>
        <taxon>Vespoidea</taxon>
        <taxon>Vespidae</taxon>
        <taxon>Vespinae</taxon>
        <taxon>Vespula</taxon>
    </lineage>
</organism>
<dbReference type="AlphaFoldDB" id="A0ABD2BC65"/>
<proteinExistence type="predicted"/>
<evidence type="ECO:0000313" key="1">
    <source>
        <dbReference type="EMBL" id="KAL2730311.1"/>
    </source>
</evidence>
<gene>
    <name evidence="1" type="ORF">V1477_016122</name>
</gene>
<sequence>MRGEKFARREKIQVQSTISRPIRKRHMRHDRLRRDLSHLFSKEIAFLVEECTFSRLCKNYYSMNCNFSTIGSVITHSSEK</sequence>
<evidence type="ECO:0000313" key="2">
    <source>
        <dbReference type="Proteomes" id="UP001607303"/>
    </source>
</evidence>
<accession>A0ABD2BC65</accession>
<keyword evidence="2" id="KW-1185">Reference proteome</keyword>
<protein>
    <submittedName>
        <fullName evidence="1">Uncharacterized protein</fullName>
    </submittedName>
</protein>
<dbReference type="Proteomes" id="UP001607303">
    <property type="component" value="Unassembled WGS sequence"/>
</dbReference>
<comment type="caution">
    <text evidence="1">The sequence shown here is derived from an EMBL/GenBank/DDBJ whole genome shotgun (WGS) entry which is preliminary data.</text>
</comment>
<dbReference type="EMBL" id="JAYRBN010000091">
    <property type="protein sequence ID" value="KAL2730311.1"/>
    <property type="molecule type" value="Genomic_DNA"/>
</dbReference>
<name>A0ABD2BC65_VESMC</name>
<reference evidence="1 2" key="1">
    <citation type="journal article" date="2024" name="Ann. Entomol. Soc. Am.">
        <title>Genomic analyses of the southern and eastern yellowjacket wasps (Hymenoptera: Vespidae) reveal evolutionary signatures of social life.</title>
        <authorList>
            <person name="Catto M.A."/>
            <person name="Caine P.B."/>
            <person name="Orr S.E."/>
            <person name="Hunt B.G."/>
            <person name="Goodisman M.A.D."/>
        </authorList>
    </citation>
    <scope>NUCLEOTIDE SEQUENCE [LARGE SCALE GENOMIC DNA]</scope>
    <source>
        <strain evidence="1">232</strain>
        <tissue evidence="1">Head and thorax</tissue>
    </source>
</reference>